<protein>
    <submittedName>
        <fullName evidence="2">Uncharacterized protein</fullName>
    </submittedName>
</protein>
<dbReference type="KEGG" id="ala:BFG52_09235"/>
<keyword evidence="1" id="KW-0732">Signal</keyword>
<dbReference type="OrthoDB" id="6466710at2"/>
<organism evidence="2 3">
    <name type="scientific">Acinetobacter larvae</name>
    <dbReference type="NCBI Taxonomy" id="1789224"/>
    <lineage>
        <taxon>Bacteria</taxon>
        <taxon>Pseudomonadati</taxon>
        <taxon>Pseudomonadota</taxon>
        <taxon>Gammaproteobacteria</taxon>
        <taxon>Moraxellales</taxon>
        <taxon>Moraxellaceae</taxon>
        <taxon>Acinetobacter</taxon>
    </lineage>
</organism>
<dbReference type="Proteomes" id="UP000093391">
    <property type="component" value="Chromosome"/>
</dbReference>
<sequence length="198" mass="22810">MKKALVSITFLPILYLAACSASNHMWTQTANSVGVLAEILNDANPFLEESNEWEAYGIKMAQQDLSYVPANSAEQAFVSKKMDQEYPAAINRLAAAFTRTDKAREELARENQGYRFKYNHVITVKDKKTQQTIGYCANYDGDRYREGKILPETDKTRIRKDFVFMTQDKPLSLTTSNKTFIKRVCGEDFYRKYKDPRE</sequence>
<dbReference type="EMBL" id="CP016895">
    <property type="protein sequence ID" value="AOA58514.1"/>
    <property type="molecule type" value="Genomic_DNA"/>
</dbReference>
<keyword evidence="3" id="KW-1185">Reference proteome</keyword>
<evidence type="ECO:0000256" key="1">
    <source>
        <dbReference type="SAM" id="SignalP"/>
    </source>
</evidence>
<dbReference type="AlphaFoldDB" id="A0A1B2LZZ5"/>
<feature type="signal peptide" evidence="1">
    <location>
        <begin position="1"/>
        <end position="21"/>
    </location>
</feature>
<gene>
    <name evidence="2" type="ORF">BFG52_09235</name>
</gene>
<dbReference type="RefSeq" id="WP_067555082.1">
    <property type="nucleotide sequence ID" value="NZ_CP016895.1"/>
</dbReference>
<reference evidence="2 3" key="1">
    <citation type="submission" date="2016-08" db="EMBL/GenBank/DDBJ databases">
        <authorList>
            <person name="Seilhamer J.J."/>
        </authorList>
    </citation>
    <scope>NUCLEOTIDE SEQUENCE [LARGE SCALE GENOMIC DNA]</scope>
    <source>
        <strain evidence="2 3">BRTC-1</strain>
    </source>
</reference>
<evidence type="ECO:0000313" key="3">
    <source>
        <dbReference type="Proteomes" id="UP000093391"/>
    </source>
</evidence>
<feature type="chain" id="PRO_5008539919" evidence="1">
    <location>
        <begin position="22"/>
        <end position="198"/>
    </location>
</feature>
<accession>A0A1B2LZZ5</accession>
<name>A0A1B2LZZ5_9GAMM</name>
<proteinExistence type="predicted"/>
<evidence type="ECO:0000313" key="2">
    <source>
        <dbReference type="EMBL" id="AOA58514.1"/>
    </source>
</evidence>